<organism evidence="2 3">
    <name type="scientific">Akanthomyces muscarius</name>
    <name type="common">Entomopathogenic fungus</name>
    <name type="synonym">Lecanicillium muscarium</name>
    <dbReference type="NCBI Taxonomy" id="2231603"/>
    <lineage>
        <taxon>Eukaryota</taxon>
        <taxon>Fungi</taxon>
        <taxon>Dikarya</taxon>
        <taxon>Ascomycota</taxon>
        <taxon>Pezizomycotina</taxon>
        <taxon>Sordariomycetes</taxon>
        <taxon>Hypocreomycetidae</taxon>
        <taxon>Hypocreales</taxon>
        <taxon>Cordycipitaceae</taxon>
        <taxon>Akanthomyces</taxon>
    </lineage>
</organism>
<dbReference type="AlphaFoldDB" id="A0A9W8Q6W3"/>
<dbReference type="EMBL" id="JAJHUN010000010">
    <property type="protein sequence ID" value="KAJ4147155.1"/>
    <property type="molecule type" value="Genomic_DNA"/>
</dbReference>
<protein>
    <submittedName>
        <fullName evidence="2">Uncharacterized protein</fullName>
    </submittedName>
</protein>
<reference evidence="2" key="1">
    <citation type="journal article" date="2023" name="Access Microbiol">
        <title>De-novo genome assembly for Akanthomyces muscarius, a biocontrol agent of insect agricultural pests.</title>
        <authorList>
            <person name="Erdos Z."/>
            <person name="Studholme D.J."/>
            <person name="Raymond B."/>
            <person name="Sharma M."/>
        </authorList>
    </citation>
    <scope>NUCLEOTIDE SEQUENCE</scope>
    <source>
        <strain evidence="2">Ve6</strain>
    </source>
</reference>
<comment type="caution">
    <text evidence="2">The sequence shown here is derived from an EMBL/GenBank/DDBJ whole genome shotgun (WGS) entry which is preliminary data.</text>
</comment>
<evidence type="ECO:0000313" key="3">
    <source>
        <dbReference type="Proteomes" id="UP001144673"/>
    </source>
</evidence>
<name>A0A9W8Q6W3_AKAMU</name>
<keyword evidence="3" id="KW-1185">Reference proteome</keyword>
<proteinExistence type="predicted"/>
<evidence type="ECO:0000256" key="1">
    <source>
        <dbReference type="SAM" id="MobiDB-lite"/>
    </source>
</evidence>
<dbReference type="GeneID" id="80888859"/>
<feature type="region of interest" description="Disordered" evidence="1">
    <location>
        <begin position="12"/>
        <end position="46"/>
    </location>
</feature>
<gene>
    <name evidence="2" type="ORF">LMH87_001700</name>
</gene>
<dbReference type="Proteomes" id="UP001144673">
    <property type="component" value="Chromosome 3"/>
</dbReference>
<accession>A0A9W8Q6W3</accession>
<dbReference type="KEGG" id="amus:LMH87_001700"/>
<feature type="region of interest" description="Disordered" evidence="1">
    <location>
        <begin position="59"/>
        <end position="79"/>
    </location>
</feature>
<evidence type="ECO:0000313" key="2">
    <source>
        <dbReference type="EMBL" id="KAJ4147155.1"/>
    </source>
</evidence>
<sequence length="154" mass="16443">MRRRHHFTFAATTPFTMLPQPQDPPFLPTSLHPATSGRGPVSTSARNLSEALDSPALAGTASAGGKFPLSRTATGKQRVGHARIGHFERSFRGTQGASTPSSHIPIIRFTAQKTTNEPAAEALMAWGNLDRLCVIHARGGLMGGTSLLFCEVPR</sequence>
<dbReference type="RefSeq" id="XP_056050096.1">
    <property type="nucleotide sequence ID" value="XM_056193016.1"/>
</dbReference>